<gene>
    <name evidence="8" type="ORF">CEUR00632_LOCUS1555</name>
</gene>
<reference evidence="8" key="1">
    <citation type="submission" date="2021-01" db="EMBL/GenBank/DDBJ databases">
        <authorList>
            <person name="Corre E."/>
            <person name="Pelletier E."/>
            <person name="Niang G."/>
            <person name="Scheremetjew M."/>
            <person name="Finn R."/>
            <person name="Kale V."/>
            <person name="Holt S."/>
            <person name="Cochrane G."/>
            <person name="Meng A."/>
            <person name="Brown T."/>
            <person name="Cohen L."/>
        </authorList>
    </citation>
    <scope>NUCLEOTIDE SEQUENCE</scope>
    <source>
        <strain evidence="8">CCMP219</strain>
    </source>
</reference>
<evidence type="ECO:0000313" key="8">
    <source>
        <dbReference type="EMBL" id="CAD8281520.1"/>
    </source>
</evidence>
<evidence type="ECO:0000256" key="4">
    <source>
        <dbReference type="ARBA" id="ARBA00022989"/>
    </source>
</evidence>
<evidence type="ECO:0000256" key="6">
    <source>
        <dbReference type="RuleBase" id="RU363053"/>
    </source>
</evidence>
<dbReference type="Pfam" id="PF04117">
    <property type="entry name" value="Mpv17_PMP22"/>
    <property type="match status" value="1"/>
</dbReference>
<comment type="similarity">
    <text evidence="2 6">Belongs to the peroxisomal membrane protein PXMP2/4 family.</text>
</comment>
<dbReference type="AlphaFoldDB" id="A0A7R9V1I5"/>
<evidence type="ECO:0000256" key="1">
    <source>
        <dbReference type="ARBA" id="ARBA00004141"/>
    </source>
</evidence>
<feature type="compositionally biased region" description="Low complexity" evidence="7">
    <location>
        <begin position="21"/>
        <end position="37"/>
    </location>
</feature>
<evidence type="ECO:0000256" key="3">
    <source>
        <dbReference type="ARBA" id="ARBA00022692"/>
    </source>
</evidence>
<sequence length="320" mass="33373">MPSAAHSAASRLGRVLLRSAAQPGGAGQQTSSGGARSPSSILSANGGAIGALPGGPMPPAGGLLRLPAGGGHARGSVSLASAAVGRAPGSATVNAVSYYQKVSGWKGPATAALTGAVLAAVGDLMAQYLGAQQQDVQCHSLEHQEQEQMQQVAGSDAIDSDRTLIMAGFGTWWAATQWYWFMWIEHVCPSKTMINIAKKVSANQLVLAPIGCASVFAWTLTMNGRAHEIPNKLATDFFPTLVSCWMFWVPAATINFKWVPLAKQVVFMNTVGLVWNCYLSSAAAGNKITPANSAVTVDASTHAEHHTHMQALPQQQAAMA</sequence>
<keyword evidence="3" id="KW-0812">Transmembrane</keyword>
<evidence type="ECO:0000256" key="7">
    <source>
        <dbReference type="SAM" id="MobiDB-lite"/>
    </source>
</evidence>
<feature type="region of interest" description="Disordered" evidence="7">
    <location>
        <begin position="21"/>
        <end position="40"/>
    </location>
</feature>
<proteinExistence type="inferred from homology"/>
<evidence type="ECO:0000256" key="2">
    <source>
        <dbReference type="ARBA" id="ARBA00006824"/>
    </source>
</evidence>
<dbReference type="EMBL" id="HBEC01003370">
    <property type="protein sequence ID" value="CAD8281520.1"/>
    <property type="molecule type" value="Transcribed_RNA"/>
</dbReference>
<protein>
    <submittedName>
        <fullName evidence="8">Uncharacterized protein</fullName>
    </submittedName>
</protein>
<name>A0A7R9V1I5_9CHLO</name>
<accession>A0A7R9V1I5</accession>
<organism evidence="8">
    <name type="scientific">Chlamydomonas euryale</name>
    <dbReference type="NCBI Taxonomy" id="1486919"/>
    <lineage>
        <taxon>Eukaryota</taxon>
        <taxon>Viridiplantae</taxon>
        <taxon>Chlorophyta</taxon>
        <taxon>core chlorophytes</taxon>
        <taxon>Chlorophyceae</taxon>
        <taxon>CS clade</taxon>
        <taxon>Chlamydomonadales</taxon>
        <taxon>Chlamydomonadaceae</taxon>
        <taxon>Chlamydomonas</taxon>
    </lineage>
</organism>
<dbReference type="GO" id="GO:0005737">
    <property type="term" value="C:cytoplasm"/>
    <property type="evidence" value="ECO:0007669"/>
    <property type="project" value="TreeGrafter"/>
</dbReference>
<keyword evidence="4" id="KW-1133">Transmembrane helix</keyword>
<comment type="subcellular location">
    <subcellularLocation>
        <location evidence="1">Membrane</location>
        <topology evidence="1">Multi-pass membrane protein</topology>
    </subcellularLocation>
</comment>
<dbReference type="GO" id="GO:0016020">
    <property type="term" value="C:membrane"/>
    <property type="evidence" value="ECO:0007669"/>
    <property type="project" value="UniProtKB-SubCell"/>
</dbReference>
<keyword evidence="5" id="KW-0472">Membrane</keyword>
<dbReference type="InterPro" id="IPR007248">
    <property type="entry name" value="Mpv17_PMP22"/>
</dbReference>
<evidence type="ECO:0000256" key="5">
    <source>
        <dbReference type="ARBA" id="ARBA00023136"/>
    </source>
</evidence>
<dbReference type="PANTHER" id="PTHR11266">
    <property type="entry name" value="PEROXISOMAL MEMBRANE PROTEIN 2, PXMP2 MPV17"/>
    <property type="match status" value="1"/>
</dbReference>
<dbReference type="PANTHER" id="PTHR11266:SF91">
    <property type="entry name" value="EXPRESSED PROTEIN"/>
    <property type="match status" value="1"/>
</dbReference>